<evidence type="ECO:0000256" key="4">
    <source>
        <dbReference type="SAM" id="Coils"/>
    </source>
</evidence>
<evidence type="ECO:0000256" key="6">
    <source>
        <dbReference type="SAM" id="Phobius"/>
    </source>
</evidence>
<comment type="caution">
    <text evidence="9">The sequence shown here is derived from an EMBL/GenBank/DDBJ whole genome shotgun (WGS) entry which is preliminary data.</text>
</comment>
<dbReference type="SMART" id="SM00283">
    <property type="entry name" value="MA"/>
    <property type="match status" value="1"/>
</dbReference>
<dbReference type="EMBL" id="JADGMQ010000013">
    <property type="protein sequence ID" value="MBI1622170.1"/>
    <property type="molecule type" value="Genomic_DNA"/>
</dbReference>
<name>A0ABS0SFU2_9HYPH</name>
<evidence type="ECO:0000256" key="1">
    <source>
        <dbReference type="ARBA" id="ARBA00022500"/>
    </source>
</evidence>
<dbReference type="PROSITE" id="PS50111">
    <property type="entry name" value="CHEMOTAXIS_TRANSDUC_2"/>
    <property type="match status" value="1"/>
</dbReference>
<feature type="domain" description="HAMP" evidence="8">
    <location>
        <begin position="359"/>
        <end position="411"/>
    </location>
</feature>
<evidence type="ECO:0000259" key="7">
    <source>
        <dbReference type="PROSITE" id="PS50111"/>
    </source>
</evidence>
<dbReference type="Proteomes" id="UP000601789">
    <property type="component" value="Unassembled WGS sequence"/>
</dbReference>
<dbReference type="InterPro" id="IPR004090">
    <property type="entry name" value="Chemotax_Me-accpt_rcpt"/>
</dbReference>
<feature type="domain" description="HAMP" evidence="8">
    <location>
        <begin position="277"/>
        <end position="330"/>
    </location>
</feature>
<dbReference type="Gene3D" id="1.10.287.950">
    <property type="entry name" value="Methyl-accepting chemotaxis protein"/>
    <property type="match status" value="1"/>
</dbReference>
<evidence type="ECO:0000256" key="3">
    <source>
        <dbReference type="PROSITE-ProRule" id="PRU00284"/>
    </source>
</evidence>
<keyword evidence="10" id="KW-1185">Reference proteome</keyword>
<evidence type="ECO:0000256" key="2">
    <source>
        <dbReference type="ARBA" id="ARBA00029447"/>
    </source>
</evidence>
<organism evidence="9 10">
    <name type="scientific">Aquamicrobium zhengzhouense</name>
    <dbReference type="NCBI Taxonomy" id="2781738"/>
    <lineage>
        <taxon>Bacteria</taxon>
        <taxon>Pseudomonadati</taxon>
        <taxon>Pseudomonadota</taxon>
        <taxon>Alphaproteobacteria</taxon>
        <taxon>Hyphomicrobiales</taxon>
        <taxon>Phyllobacteriaceae</taxon>
        <taxon>Aquamicrobium</taxon>
    </lineage>
</organism>
<dbReference type="Pfam" id="PF00015">
    <property type="entry name" value="MCPsignal"/>
    <property type="match status" value="1"/>
</dbReference>
<proteinExistence type="inferred from homology"/>
<keyword evidence="6" id="KW-0472">Membrane</keyword>
<dbReference type="InterPro" id="IPR032255">
    <property type="entry name" value="HBM"/>
</dbReference>
<dbReference type="PRINTS" id="PR00260">
    <property type="entry name" value="CHEMTRNSDUCR"/>
</dbReference>
<evidence type="ECO:0000313" key="9">
    <source>
        <dbReference type="EMBL" id="MBI1622170.1"/>
    </source>
</evidence>
<dbReference type="SUPFAM" id="SSF58104">
    <property type="entry name" value="Methyl-accepting chemotaxis protein (MCP) signaling domain"/>
    <property type="match status" value="1"/>
</dbReference>
<dbReference type="CDD" id="cd06225">
    <property type="entry name" value="HAMP"/>
    <property type="match status" value="1"/>
</dbReference>
<dbReference type="CDD" id="cd11386">
    <property type="entry name" value="MCP_signal"/>
    <property type="match status" value="1"/>
</dbReference>
<dbReference type="Gene3D" id="6.10.340.10">
    <property type="match status" value="1"/>
</dbReference>
<dbReference type="SMART" id="SM00304">
    <property type="entry name" value="HAMP"/>
    <property type="match status" value="2"/>
</dbReference>
<dbReference type="InterPro" id="IPR003660">
    <property type="entry name" value="HAMP_dom"/>
</dbReference>
<feature type="transmembrane region" description="Helical" evidence="6">
    <location>
        <begin position="256"/>
        <end position="276"/>
    </location>
</feature>
<dbReference type="InterPro" id="IPR051310">
    <property type="entry name" value="MCP_chemotaxis"/>
</dbReference>
<dbReference type="InterPro" id="IPR004089">
    <property type="entry name" value="MCPsignal_dom"/>
</dbReference>
<keyword evidence="3" id="KW-0807">Transducer</keyword>
<accession>A0ABS0SFU2</accession>
<dbReference type="SMART" id="SM01358">
    <property type="entry name" value="HBM"/>
    <property type="match status" value="1"/>
</dbReference>
<keyword evidence="6" id="KW-0812">Transmembrane</keyword>
<evidence type="ECO:0000259" key="8">
    <source>
        <dbReference type="PROSITE" id="PS50885"/>
    </source>
</evidence>
<dbReference type="PANTHER" id="PTHR43531">
    <property type="entry name" value="PROTEIN ICFG"/>
    <property type="match status" value="1"/>
</dbReference>
<dbReference type="SUPFAM" id="SSF158472">
    <property type="entry name" value="HAMP domain-like"/>
    <property type="match status" value="1"/>
</dbReference>
<protein>
    <submittedName>
        <fullName evidence="9">HAMP domain-containing protein</fullName>
    </submittedName>
</protein>
<evidence type="ECO:0000256" key="5">
    <source>
        <dbReference type="SAM" id="MobiDB-lite"/>
    </source>
</evidence>
<comment type="similarity">
    <text evidence="2">Belongs to the methyl-accepting chemotaxis (MCP) protein family.</text>
</comment>
<dbReference type="PROSITE" id="PS50885">
    <property type="entry name" value="HAMP"/>
    <property type="match status" value="2"/>
</dbReference>
<dbReference type="PANTHER" id="PTHR43531:SF11">
    <property type="entry name" value="METHYL-ACCEPTING CHEMOTAXIS PROTEIN 3"/>
    <property type="match status" value="1"/>
</dbReference>
<keyword evidence="6" id="KW-1133">Transmembrane helix</keyword>
<sequence>MFIYERSVLSALEQTEAEAQETGRLSEELERDFAQLQILEKDFFLNKQELALTAHARKIEELNGKIEQIEAIIESNAHRDLPEAGQLTEVFRDYESAFAIAASTSQRLGLNSALGLQLALRTAGAALAEDLARVPLTQLRLDAAQIFLAERNFILTPTKGNEDAIKDAIQGLRQRPQGVFGGAERYESTMLLLDKYELTFRQFAREATLIVQYQKDVADTYAKLQPIFTKIHGEVAAIQEEVAAQKLEMSTTIQQVVFAVIAGLLVLIALGGLLAWRSVARPITQTARSMRELADGALDIQVPGLGRRDEIGEIATAFELFRENTVRRVQEERQAEEQRQRAAMEREARENEEKAEQARQLQEAVDRLADGLAKLAEGDVAQSIDEPFTASLEKLRHDFNNSVARLNAALAEVGMNATAIHAGSDEIRQAADDLSTRTEQQAASVEETAAALEQMVATVRDSSRRAEEAGMLVNHTREGAERSGVIVQDAIMAMDRIAESSDQIGNIIGVIDEIAFQISLLALNAGIEAARAGDAGRGFAVVAQEVRELAQRSANAAKEINTLISASGVHVRSGVSLVGEAGKALETIVSEVQEISINVAAIVEAAREQATGLTEINIAVNRIDQGTQQNAAMVEETTAASHKLATEAASLQNLLEQFKLEADRTRNRSAATFDNAKPANDGRYASEMTLASSAPRAVVNAGTSAAALLAPDQEEWEEF</sequence>
<feature type="coiled-coil region" evidence="4">
    <location>
        <begin position="12"/>
        <end position="79"/>
    </location>
</feature>
<gene>
    <name evidence="9" type="ORF">IOD40_16035</name>
</gene>
<keyword evidence="1" id="KW-0145">Chemotaxis</keyword>
<evidence type="ECO:0000313" key="10">
    <source>
        <dbReference type="Proteomes" id="UP000601789"/>
    </source>
</evidence>
<reference evidence="9 10" key="1">
    <citation type="submission" date="2020-10" db="EMBL/GenBank/DDBJ databases">
        <title>Aquamicrobium zhengzhouensis sp. nov., a exopolysaccharide producing bacterium isolated from farmland soil.</title>
        <authorList>
            <person name="Wang X."/>
        </authorList>
    </citation>
    <scope>NUCLEOTIDE SEQUENCE [LARGE SCALE GENOMIC DNA]</scope>
    <source>
        <strain evidence="10">cd-1</strain>
    </source>
</reference>
<feature type="domain" description="Methyl-accepting transducer" evidence="7">
    <location>
        <begin position="416"/>
        <end position="645"/>
    </location>
</feature>
<feature type="region of interest" description="Disordered" evidence="5">
    <location>
        <begin position="332"/>
        <end position="356"/>
    </location>
</feature>
<dbReference type="Pfam" id="PF00672">
    <property type="entry name" value="HAMP"/>
    <property type="match status" value="1"/>
</dbReference>
<keyword evidence="4" id="KW-0175">Coiled coil</keyword>